<dbReference type="RefSeq" id="WP_281752571.1">
    <property type="nucleotide sequence ID" value="NZ_BRVP01000004.1"/>
</dbReference>
<dbReference type="EMBL" id="BRVP01000004">
    <property type="protein sequence ID" value="GLB51733.1"/>
    <property type="molecule type" value="Genomic_DNA"/>
</dbReference>
<dbReference type="AlphaFoldDB" id="A0A9W6B6Q0"/>
<sequence>MINEITIEEMNALIENPKAGRFIAQQPGGKWQCLQIDFKGNVRQYASEYRSLAKRWLKL</sequence>
<keyword evidence="2" id="KW-1185">Reference proteome</keyword>
<name>A0A9W6B6Q0_9FLAO</name>
<evidence type="ECO:0000313" key="1">
    <source>
        <dbReference type="EMBL" id="GLB51733.1"/>
    </source>
</evidence>
<proteinExistence type="predicted"/>
<protein>
    <submittedName>
        <fullName evidence="1">Uncharacterized protein</fullName>
    </submittedName>
</protein>
<gene>
    <name evidence="1" type="ORF">NBRC110019_07720</name>
</gene>
<comment type="caution">
    <text evidence="1">The sequence shown here is derived from an EMBL/GenBank/DDBJ whole genome shotgun (WGS) entry which is preliminary data.</text>
</comment>
<accession>A0A9W6B6Q0</accession>
<reference evidence="1" key="1">
    <citation type="submission" date="2022-07" db="EMBL/GenBank/DDBJ databases">
        <title>Taxonomy of Novel Oxalotrophic and Methylotrophic Bacteria.</title>
        <authorList>
            <person name="Sahin N."/>
            <person name="Tani A."/>
        </authorList>
    </citation>
    <scope>NUCLEOTIDE SEQUENCE</scope>
    <source>
        <strain evidence="1">AM327</strain>
    </source>
</reference>
<organism evidence="1 2">
    <name type="scientific">Neptunitalea chrysea</name>
    <dbReference type="NCBI Taxonomy" id="1647581"/>
    <lineage>
        <taxon>Bacteria</taxon>
        <taxon>Pseudomonadati</taxon>
        <taxon>Bacteroidota</taxon>
        <taxon>Flavobacteriia</taxon>
        <taxon>Flavobacteriales</taxon>
        <taxon>Flavobacteriaceae</taxon>
        <taxon>Neptunitalea</taxon>
    </lineage>
</organism>
<evidence type="ECO:0000313" key="2">
    <source>
        <dbReference type="Proteomes" id="UP001143545"/>
    </source>
</evidence>
<dbReference type="Proteomes" id="UP001143545">
    <property type="component" value="Unassembled WGS sequence"/>
</dbReference>